<dbReference type="AlphaFoldDB" id="A0A0E1W616"/>
<evidence type="ECO:0000256" key="1">
    <source>
        <dbReference type="ARBA" id="ARBA00022679"/>
    </source>
</evidence>
<dbReference type="InterPro" id="IPR027417">
    <property type="entry name" value="P-loop_NTPase"/>
</dbReference>
<dbReference type="Gene3D" id="3.40.50.300">
    <property type="entry name" value="P-loop containing nucleotide triphosphate hydrolases"/>
    <property type="match status" value="1"/>
</dbReference>
<dbReference type="PANTHER" id="PTHR12788:SF10">
    <property type="entry name" value="PROTEIN-TYROSINE SULFOTRANSFERASE"/>
    <property type="match status" value="1"/>
</dbReference>
<protein>
    <recommendedName>
        <fullName evidence="4">Sulfotransferase domain protein</fullName>
    </recommendedName>
</protein>
<dbReference type="RefSeq" id="WP_004529161.1">
    <property type="nucleotide sequence ID" value="NZ_CM000833.1"/>
</dbReference>
<organism evidence="3">
    <name type="scientific">Burkholderia pseudomallei 1710a</name>
    <dbReference type="NCBI Taxonomy" id="320371"/>
    <lineage>
        <taxon>Bacteria</taxon>
        <taxon>Pseudomonadati</taxon>
        <taxon>Pseudomonadota</taxon>
        <taxon>Betaproteobacteria</taxon>
        <taxon>Burkholderiales</taxon>
        <taxon>Burkholderiaceae</taxon>
        <taxon>Burkholderia</taxon>
        <taxon>pseudomallei group</taxon>
    </lineage>
</organism>
<proteinExistence type="predicted"/>
<accession>A0A0E1W616</accession>
<keyword evidence="1" id="KW-0808">Transferase</keyword>
<evidence type="ECO:0000256" key="2">
    <source>
        <dbReference type="SAM" id="MobiDB-lite"/>
    </source>
</evidence>
<evidence type="ECO:0008006" key="4">
    <source>
        <dbReference type="Google" id="ProtNLM"/>
    </source>
</evidence>
<name>A0A0E1W616_BURPE</name>
<dbReference type="GO" id="GO:0008476">
    <property type="term" value="F:protein-tyrosine sulfotransferase activity"/>
    <property type="evidence" value="ECO:0007669"/>
    <property type="project" value="InterPro"/>
</dbReference>
<feature type="region of interest" description="Disordered" evidence="2">
    <location>
        <begin position="355"/>
        <end position="392"/>
    </location>
</feature>
<reference evidence="3" key="1">
    <citation type="submission" date="2009-05" db="EMBL/GenBank/DDBJ databases">
        <authorList>
            <person name="Harkins D.M."/>
            <person name="DeShazer D."/>
            <person name="Woods D.E."/>
            <person name="Brinkac L.M."/>
            <person name="Brown K.A."/>
            <person name="Hung G.C."/>
            <person name="Tuanyok A."/>
            <person name="Zhang B."/>
            <person name="Nierman W.C."/>
        </authorList>
    </citation>
    <scope>NUCLEOTIDE SEQUENCE [LARGE SCALE GENOMIC DNA]</scope>
    <source>
        <strain evidence="3">1710a</strain>
    </source>
</reference>
<gene>
    <name evidence="3" type="ORF">BURPS1710A_A1893</name>
</gene>
<dbReference type="PANTHER" id="PTHR12788">
    <property type="entry name" value="PROTEIN-TYROSINE SULFOTRANSFERASE 2"/>
    <property type="match status" value="1"/>
</dbReference>
<sequence>MTHAATGAAIGTPIGAVRPRPVLMIPLRRCGSHALRLRLNLNSQFYSPYPLHIVDFMPLLPLYGDLADDRAYFRLVADIVGLQAASMVKWPGVAFDPVEIFDALRHAPRSAHRIVWELLLRAGEREGARVVMDKSLDSVHYADELMTLYPDMLFLNVVRDPRAQVASMNRAIIHDFDTLLNAQAWVAAHRAADVLIARHPQRVLTIRYEDFLSDQAHTLQRVCAFFGIDFLPRMLDIANSPEARHISRMSELWASNCFAPIAANADKFKQQLSTAEIATIETLAHEYMQRYGYQQMTDATAMPDAFAAAAARRRSDARRRHAWRELEQSNFRDFVLRRHRADYLETVRARLQRHASAHADSRADLRADSPADSPAGAPGRRDTLTAAFDVTD</sequence>
<dbReference type="EMBL" id="CM000833">
    <property type="protein sequence ID" value="EET05087.1"/>
    <property type="molecule type" value="Genomic_DNA"/>
</dbReference>
<dbReference type="InterPro" id="IPR026634">
    <property type="entry name" value="TPST-like"/>
</dbReference>
<evidence type="ECO:0000313" key="3">
    <source>
        <dbReference type="EMBL" id="EET05087.1"/>
    </source>
</evidence>
<feature type="compositionally biased region" description="Basic and acidic residues" evidence="2">
    <location>
        <begin position="357"/>
        <end position="369"/>
    </location>
</feature>
<dbReference type="Proteomes" id="UP000001812">
    <property type="component" value="Chromosome II"/>
</dbReference>
<dbReference type="Pfam" id="PF13469">
    <property type="entry name" value="Sulfotransfer_3"/>
    <property type="match status" value="1"/>
</dbReference>
<dbReference type="SUPFAM" id="SSF52540">
    <property type="entry name" value="P-loop containing nucleoside triphosphate hydrolases"/>
    <property type="match status" value="1"/>
</dbReference>
<dbReference type="HOGENOM" id="CLU_773168_0_0_4"/>